<protein>
    <submittedName>
        <fullName evidence="2">Uncharacterized protein</fullName>
    </submittedName>
</protein>
<evidence type="ECO:0000313" key="2">
    <source>
        <dbReference type="EMBL" id="KAJ7727381.1"/>
    </source>
</evidence>
<gene>
    <name evidence="2" type="ORF">B0H16DRAFT_1697746</name>
</gene>
<reference evidence="2" key="1">
    <citation type="submission" date="2023-03" db="EMBL/GenBank/DDBJ databases">
        <title>Massive genome expansion in bonnet fungi (Mycena s.s.) driven by repeated elements and novel gene families across ecological guilds.</title>
        <authorList>
            <consortium name="Lawrence Berkeley National Laboratory"/>
            <person name="Harder C.B."/>
            <person name="Miyauchi S."/>
            <person name="Viragh M."/>
            <person name="Kuo A."/>
            <person name="Thoen E."/>
            <person name="Andreopoulos B."/>
            <person name="Lu D."/>
            <person name="Skrede I."/>
            <person name="Drula E."/>
            <person name="Henrissat B."/>
            <person name="Morin E."/>
            <person name="Kohler A."/>
            <person name="Barry K."/>
            <person name="LaButti K."/>
            <person name="Morin E."/>
            <person name="Salamov A."/>
            <person name="Lipzen A."/>
            <person name="Mereny Z."/>
            <person name="Hegedus B."/>
            <person name="Baldrian P."/>
            <person name="Stursova M."/>
            <person name="Weitz H."/>
            <person name="Taylor A."/>
            <person name="Grigoriev I.V."/>
            <person name="Nagy L.G."/>
            <person name="Martin F."/>
            <person name="Kauserud H."/>
        </authorList>
    </citation>
    <scope>NUCLEOTIDE SEQUENCE</scope>
    <source>
        <strain evidence="2">CBHHK182m</strain>
    </source>
</reference>
<evidence type="ECO:0000256" key="1">
    <source>
        <dbReference type="SAM" id="MobiDB-lite"/>
    </source>
</evidence>
<keyword evidence="3" id="KW-1185">Reference proteome</keyword>
<feature type="compositionally biased region" description="Acidic residues" evidence="1">
    <location>
        <begin position="349"/>
        <end position="363"/>
    </location>
</feature>
<organism evidence="2 3">
    <name type="scientific">Mycena metata</name>
    <dbReference type="NCBI Taxonomy" id="1033252"/>
    <lineage>
        <taxon>Eukaryota</taxon>
        <taxon>Fungi</taxon>
        <taxon>Dikarya</taxon>
        <taxon>Basidiomycota</taxon>
        <taxon>Agaricomycotina</taxon>
        <taxon>Agaricomycetes</taxon>
        <taxon>Agaricomycetidae</taxon>
        <taxon>Agaricales</taxon>
        <taxon>Marasmiineae</taxon>
        <taxon>Mycenaceae</taxon>
        <taxon>Mycena</taxon>
    </lineage>
</organism>
<sequence length="370" mass="42108">MSHLLPSAPFVTEKRWANLPKIPGFTVGLQQPAGSLSVQSERSRSSSYAHAHPREEGCLITGDVDLSNEAAHFVSAIRAPERAHQLEKIITIFEYELKIIPKAIIGVFTLEHRINMAWFSILLHRHHDKWATIAISPSLQDLQRLENWYQTDNNHRQTAIERTNKDPGRDSVNSCFASSGLDGEFELVVLHPAYFLMDQKPLSVLLSGSRKDYYSHSDGQLRDQLGNTLPPFTLRRPRDADEDLNPILMNFAAAIRFRRFARIQPPLAQNLSPHVQQIMDTSLRLHSAIVWTPTMPQAKPEEQELEQDDDDGVSLRNTEYFDRIFDFQPLPSLGVAGDASAVRSMASMDTDDDQDETMEDEDWARERWVI</sequence>
<comment type="caution">
    <text evidence="2">The sequence shown here is derived from an EMBL/GenBank/DDBJ whole genome shotgun (WGS) entry which is preliminary data.</text>
</comment>
<evidence type="ECO:0000313" key="3">
    <source>
        <dbReference type="Proteomes" id="UP001215598"/>
    </source>
</evidence>
<accession>A0AAD7HU32</accession>
<dbReference type="AlphaFoldDB" id="A0AAD7HU32"/>
<dbReference type="EMBL" id="JARKIB010000180">
    <property type="protein sequence ID" value="KAJ7727381.1"/>
    <property type="molecule type" value="Genomic_DNA"/>
</dbReference>
<proteinExistence type="predicted"/>
<dbReference type="Proteomes" id="UP001215598">
    <property type="component" value="Unassembled WGS sequence"/>
</dbReference>
<feature type="region of interest" description="Disordered" evidence="1">
    <location>
        <begin position="344"/>
        <end position="370"/>
    </location>
</feature>
<name>A0AAD7HU32_9AGAR</name>